<reference evidence="4" key="2">
    <citation type="submission" date="2020-11" db="EMBL/GenBank/DDBJ databases">
        <authorList>
            <person name="McCartney M.A."/>
            <person name="Auch B."/>
            <person name="Kono T."/>
            <person name="Mallez S."/>
            <person name="Becker A."/>
            <person name="Gohl D.M."/>
            <person name="Silverstein K.A.T."/>
            <person name="Koren S."/>
            <person name="Bechman K.B."/>
            <person name="Herman A."/>
            <person name="Abrahante J.E."/>
            <person name="Garbe J."/>
        </authorList>
    </citation>
    <scope>NUCLEOTIDE SEQUENCE</scope>
    <source>
        <strain evidence="4">Duluth1</strain>
        <tissue evidence="4">Whole animal</tissue>
    </source>
</reference>
<dbReference type="PANTHER" id="PTHR13958">
    <property type="entry name" value="CENTROSOME-ASSOCIATED PROTEIN 350"/>
    <property type="match status" value="1"/>
</dbReference>
<dbReference type="PANTHER" id="PTHR13958:SF3">
    <property type="entry name" value="CAP-GLY DOMAIN-CONTAINING PROTEIN-RELATED"/>
    <property type="match status" value="1"/>
</dbReference>
<dbReference type="SUPFAM" id="SSF74924">
    <property type="entry name" value="Cap-Gly domain"/>
    <property type="match status" value="1"/>
</dbReference>
<evidence type="ECO:0000259" key="3">
    <source>
        <dbReference type="PROSITE" id="PS50245"/>
    </source>
</evidence>
<feature type="transmembrane region" description="Helical" evidence="2">
    <location>
        <begin position="371"/>
        <end position="396"/>
    </location>
</feature>
<protein>
    <recommendedName>
        <fullName evidence="3">CAP-Gly domain-containing protein</fullName>
    </recommendedName>
</protein>
<comment type="caution">
    <text evidence="4">The sequence shown here is derived from an EMBL/GenBank/DDBJ whole genome shotgun (WGS) entry which is preliminary data.</text>
</comment>
<feature type="region of interest" description="Disordered" evidence="1">
    <location>
        <begin position="54"/>
        <end position="257"/>
    </location>
</feature>
<feature type="compositionally biased region" description="Polar residues" evidence="1">
    <location>
        <begin position="210"/>
        <end position="224"/>
    </location>
</feature>
<dbReference type="GO" id="GO:0034453">
    <property type="term" value="P:microtubule anchoring"/>
    <property type="evidence" value="ECO:0007669"/>
    <property type="project" value="InterPro"/>
</dbReference>
<dbReference type="Proteomes" id="UP000828390">
    <property type="component" value="Unassembled WGS sequence"/>
</dbReference>
<dbReference type="SMART" id="SM01052">
    <property type="entry name" value="CAP_GLY"/>
    <property type="match status" value="1"/>
</dbReference>
<proteinExistence type="predicted"/>
<dbReference type="Pfam" id="PF01302">
    <property type="entry name" value="CAP_GLY"/>
    <property type="match status" value="1"/>
</dbReference>
<dbReference type="GO" id="GO:0008017">
    <property type="term" value="F:microtubule binding"/>
    <property type="evidence" value="ECO:0007669"/>
    <property type="project" value="InterPro"/>
</dbReference>
<dbReference type="InterPro" id="IPR000938">
    <property type="entry name" value="CAP-Gly_domain"/>
</dbReference>
<dbReference type="InterPro" id="IPR028750">
    <property type="entry name" value="CEP350/CC187"/>
</dbReference>
<keyword evidence="2" id="KW-1133">Transmembrane helix</keyword>
<feature type="compositionally biased region" description="Low complexity" evidence="1">
    <location>
        <begin position="158"/>
        <end position="182"/>
    </location>
</feature>
<sequence length="435" mass="49336">MFQDLVSDIDKTEEIEEEVVSEEILEASEASDEKSGIEIDLHSNRDIWEVSVQSRGPEKSEYDYSEDFVTEGPNTTQRDKSHLSLRSEQSEIAEDVFSQTRLDTARSTAEISEAISERLPTASASESFVNKLDLNVGRQGKEHNGANEEESDAENERSSIIGSSRPSSGRSERSQFSSVTYTTEHETSESEKSPGLPNEKDFEEEDVSLQEVNTKTAKAYTGTSFDIDDLLGTPEELTPMPSPRDESSRGHSQSSRMSHFFDPLGDFEIGDQVSLTAPSGERTVGTLLFKGNVQFAPGVWAGVELEEPEGRHDGIEDGVRYFTCKARHGLIVPGHDIQQVIHFLLSFLCIILFSQKNIAYIHKYKHVIYRVFLVLIFYEYINKVLHIYLCIIYRFYYLKNYTKIFTNFHMHTIKFSCKYVSLICNLYETILVVCV</sequence>
<name>A0A9D4J492_DREPO</name>
<keyword evidence="2" id="KW-0812">Transmembrane</keyword>
<reference evidence="4" key="1">
    <citation type="journal article" date="2019" name="bioRxiv">
        <title>The Genome of the Zebra Mussel, Dreissena polymorpha: A Resource for Invasive Species Research.</title>
        <authorList>
            <person name="McCartney M.A."/>
            <person name="Auch B."/>
            <person name="Kono T."/>
            <person name="Mallez S."/>
            <person name="Zhang Y."/>
            <person name="Obille A."/>
            <person name="Becker A."/>
            <person name="Abrahante J.E."/>
            <person name="Garbe J."/>
            <person name="Badalamenti J.P."/>
            <person name="Herman A."/>
            <person name="Mangelson H."/>
            <person name="Liachko I."/>
            <person name="Sullivan S."/>
            <person name="Sone E.D."/>
            <person name="Koren S."/>
            <person name="Silverstein K.A.T."/>
            <person name="Beckman K.B."/>
            <person name="Gohl D.M."/>
        </authorList>
    </citation>
    <scope>NUCLEOTIDE SEQUENCE</scope>
    <source>
        <strain evidence="4">Duluth1</strain>
        <tissue evidence="4">Whole animal</tissue>
    </source>
</reference>
<keyword evidence="2" id="KW-0472">Membrane</keyword>
<dbReference type="EMBL" id="JAIWYP010000007">
    <property type="protein sequence ID" value="KAH3795334.1"/>
    <property type="molecule type" value="Genomic_DNA"/>
</dbReference>
<dbReference type="Gene3D" id="2.30.30.190">
    <property type="entry name" value="CAP Gly-rich-like domain"/>
    <property type="match status" value="1"/>
</dbReference>
<feature type="transmembrane region" description="Helical" evidence="2">
    <location>
        <begin position="340"/>
        <end position="359"/>
    </location>
</feature>
<dbReference type="InterPro" id="IPR036859">
    <property type="entry name" value="CAP-Gly_dom_sf"/>
</dbReference>
<feature type="compositionally biased region" description="Basic and acidic residues" evidence="1">
    <location>
        <begin position="183"/>
        <end position="192"/>
    </location>
</feature>
<organism evidence="4 5">
    <name type="scientific">Dreissena polymorpha</name>
    <name type="common">Zebra mussel</name>
    <name type="synonym">Mytilus polymorpha</name>
    <dbReference type="NCBI Taxonomy" id="45954"/>
    <lineage>
        <taxon>Eukaryota</taxon>
        <taxon>Metazoa</taxon>
        <taxon>Spiralia</taxon>
        <taxon>Lophotrochozoa</taxon>
        <taxon>Mollusca</taxon>
        <taxon>Bivalvia</taxon>
        <taxon>Autobranchia</taxon>
        <taxon>Heteroconchia</taxon>
        <taxon>Euheterodonta</taxon>
        <taxon>Imparidentia</taxon>
        <taxon>Neoheterodontei</taxon>
        <taxon>Myida</taxon>
        <taxon>Dreissenoidea</taxon>
        <taxon>Dreissenidae</taxon>
        <taxon>Dreissena</taxon>
    </lineage>
</organism>
<evidence type="ECO:0000256" key="1">
    <source>
        <dbReference type="SAM" id="MobiDB-lite"/>
    </source>
</evidence>
<keyword evidence="5" id="KW-1185">Reference proteome</keyword>
<gene>
    <name evidence="4" type="ORF">DPMN_148884</name>
</gene>
<dbReference type="AlphaFoldDB" id="A0A9D4J492"/>
<feature type="compositionally biased region" description="Polar residues" evidence="1">
    <location>
        <begin position="97"/>
        <end position="110"/>
    </location>
</feature>
<dbReference type="GO" id="GO:0005813">
    <property type="term" value="C:centrosome"/>
    <property type="evidence" value="ECO:0007669"/>
    <property type="project" value="InterPro"/>
</dbReference>
<feature type="domain" description="CAP-Gly" evidence="3">
    <location>
        <begin position="291"/>
        <end position="333"/>
    </location>
</feature>
<evidence type="ECO:0000313" key="5">
    <source>
        <dbReference type="Proteomes" id="UP000828390"/>
    </source>
</evidence>
<evidence type="ECO:0000256" key="2">
    <source>
        <dbReference type="SAM" id="Phobius"/>
    </source>
</evidence>
<evidence type="ECO:0000313" key="4">
    <source>
        <dbReference type="EMBL" id="KAH3795334.1"/>
    </source>
</evidence>
<accession>A0A9D4J492</accession>
<dbReference type="PROSITE" id="PS50245">
    <property type="entry name" value="CAP_GLY_2"/>
    <property type="match status" value="1"/>
</dbReference>